<sequence>NATGVDSLETSKRDQVRRACRWLESAGVAIPRKPNGEPDVTVAISPAFALDASDVEAQRDRLPLLRAGDSLHIE</sequence>
<proteinExistence type="predicted"/>
<evidence type="ECO:0000313" key="1">
    <source>
        <dbReference type="EMBL" id="GAG30148.1"/>
    </source>
</evidence>
<accession>X0X0E4</accession>
<organism evidence="1">
    <name type="scientific">marine sediment metagenome</name>
    <dbReference type="NCBI Taxonomy" id="412755"/>
    <lineage>
        <taxon>unclassified sequences</taxon>
        <taxon>metagenomes</taxon>
        <taxon>ecological metagenomes</taxon>
    </lineage>
</organism>
<protein>
    <submittedName>
        <fullName evidence="1">Uncharacterized protein</fullName>
    </submittedName>
</protein>
<dbReference type="EMBL" id="BARS01049173">
    <property type="protein sequence ID" value="GAG30148.1"/>
    <property type="molecule type" value="Genomic_DNA"/>
</dbReference>
<name>X0X0E4_9ZZZZ</name>
<reference evidence="1" key="1">
    <citation type="journal article" date="2014" name="Front. Microbiol.">
        <title>High frequency of phylogenetically diverse reductive dehalogenase-homologous genes in deep subseafloor sedimentary metagenomes.</title>
        <authorList>
            <person name="Kawai M."/>
            <person name="Futagami T."/>
            <person name="Toyoda A."/>
            <person name="Takaki Y."/>
            <person name="Nishi S."/>
            <person name="Hori S."/>
            <person name="Arai W."/>
            <person name="Tsubouchi T."/>
            <person name="Morono Y."/>
            <person name="Uchiyama I."/>
            <person name="Ito T."/>
            <person name="Fujiyama A."/>
            <person name="Inagaki F."/>
            <person name="Takami H."/>
        </authorList>
    </citation>
    <scope>NUCLEOTIDE SEQUENCE</scope>
    <source>
        <strain evidence="1">Expedition CK06-06</strain>
    </source>
</reference>
<dbReference type="AlphaFoldDB" id="X0X0E4"/>
<feature type="non-terminal residue" evidence="1">
    <location>
        <position position="1"/>
    </location>
</feature>
<comment type="caution">
    <text evidence="1">The sequence shown here is derived from an EMBL/GenBank/DDBJ whole genome shotgun (WGS) entry which is preliminary data.</text>
</comment>
<gene>
    <name evidence="1" type="ORF">S01H1_73579</name>
</gene>